<dbReference type="Pfam" id="PF01176">
    <property type="entry name" value="eIF-1a"/>
    <property type="match status" value="1"/>
</dbReference>
<dbReference type="GO" id="GO:0003743">
    <property type="term" value="F:translation initiation factor activity"/>
    <property type="evidence" value="ECO:0007669"/>
    <property type="project" value="UniProtKB-UniRule"/>
</dbReference>
<dbReference type="InterPro" id="IPR012340">
    <property type="entry name" value="NA-bd_OB-fold"/>
</dbReference>
<feature type="non-terminal residue" evidence="6">
    <location>
        <position position="1"/>
    </location>
</feature>
<keyword evidence="3" id="KW-0648">Protein biosynthesis</keyword>
<evidence type="ECO:0000256" key="2">
    <source>
        <dbReference type="ARBA" id="ARBA00022884"/>
    </source>
</evidence>
<comment type="caution">
    <text evidence="6">The sequence shown here is derived from an EMBL/GenBank/DDBJ whole genome shotgun (WGS) entry which is preliminary data.</text>
</comment>
<dbReference type="GO" id="GO:0003723">
    <property type="term" value="F:RNA binding"/>
    <property type="evidence" value="ECO:0007669"/>
    <property type="project" value="UniProtKB-KW"/>
</dbReference>
<evidence type="ECO:0000256" key="1">
    <source>
        <dbReference type="ARBA" id="ARBA00007340"/>
    </source>
</evidence>
<dbReference type="InterPro" id="IPR001253">
    <property type="entry name" value="TIF_eIF-1A"/>
</dbReference>
<dbReference type="STRING" id="5539.A0A3E2HGA1"/>
<dbReference type="PROSITE" id="PS50832">
    <property type="entry name" value="S1_IF1_TYPE"/>
    <property type="match status" value="1"/>
</dbReference>
<protein>
    <recommendedName>
        <fullName evidence="5">S1-like domain-containing protein</fullName>
    </recommendedName>
</protein>
<proteinExistence type="inferred from homology"/>
<dbReference type="InterPro" id="IPR039294">
    <property type="entry name" value="EIF1AD"/>
</dbReference>
<keyword evidence="3" id="KW-0396">Initiation factor</keyword>
<dbReference type="OMA" id="WRKQSYW"/>
<gene>
    <name evidence="6" type="ORF">B7463_g4278</name>
</gene>
<sequence length="138" mass="15714">MGRPKRNVLATAAATLTPPSELTSTQAIARVVKVEGNNLYTCSLPDQRSILVELPAKFRSTIWIKRGGYVLLDFKAADERQNKIEGEIINIVRDEHMWRKEPYWPKEFQKTSSYPEDSDEEESNVGKMPPSDDSEDDE</sequence>
<dbReference type="Proteomes" id="UP000258309">
    <property type="component" value="Unassembled WGS sequence"/>
</dbReference>
<accession>A0A3E2HGA1</accession>
<dbReference type="PANTHER" id="PTHR21641">
    <property type="entry name" value="TRANSLATION INITIATION FACTOR-RELATED"/>
    <property type="match status" value="1"/>
</dbReference>
<evidence type="ECO:0000313" key="6">
    <source>
        <dbReference type="EMBL" id="RFU32081.1"/>
    </source>
</evidence>
<evidence type="ECO:0000313" key="7">
    <source>
        <dbReference type="Proteomes" id="UP000258309"/>
    </source>
</evidence>
<keyword evidence="7" id="KW-1185">Reference proteome</keyword>
<keyword evidence="2" id="KW-0694">RNA-binding</keyword>
<dbReference type="SMART" id="SM00652">
    <property type="entry name" value="eIF1a"/>
    <property type="match status" value="1"/>
</dbReference>
<dbReference type="AlphaFoldDB" id="A0A3E2HGA1"/>
<evidence type="ECO:0000256" key="3">
    <source>
        <dbReference type="PROSITE-ProRule" id="PRU00181"/>
    </source>
</evidence>
<organism evidence="6 7">
    <name type="scientific">Scytalidium lignicola</name>
    <name type="common">Hyphomycete</name>
    <dbReference type="NCBI Taxonomy" id="5539"/>
    <lineage>
        <taxon>Eukaryota</taxon>
        <taxon>Fungi</taxon>
        <taxon>Dikarya</taxon>
        <taxon>Ascomycota</taxon>
        <taxon>Pezizomycotina</taxon>
        <taxon>Leotiomycetes</taxon>
        <taxon>Leotiomycetes incertae sedis</taxon>
        <taxon>Scytalidium</taxon>
    </lineage>
</organism>
<dbReference type="PANTHER" id="PTHR21641:SF0">
    <property type="entry name" value="RNA-BINDING PROTEIN EIF1AD-RELATED"/>
    <property type="match status" value="1"/>
</dbReference>
<dbReference type="OrthoDB" id="1738325at2759"/>
<evidence type="ECO:0000256" key="4">
    <source>
        <dbReference type="SAM" id="MobiDB-lite"/>
    </source>
</evidence>
<feature type="non-terminal residue" evidence="6">
    <location>
        <position position="138"/>
    </location>
</feature>
<dbReference type="Gene3D" id="2.40.50.140">
    <property type="entry name" value="Nucleic acid-binding proteins"/>
    <property type="match status" value="1"/>
</dbReference>
<dbReference type="InterPro" id="IPR006196">
    <property type="entry name" value="RNA-binding_domain_S1_IF1"/>
</dbReference>
<feature type="region of interest" description="Disordered" evidence="4">
    <location>
        <begin position="108"/>
        <end position="138"/>
    </location>
</feature>
<feature type="domain" description="S1-like" evidence="5">
    <location>
        <begin position="26"/>
        <end position="84"/>
    </location>
</feature>
<dbReference type="EMBL" id="NCSJ02000062">
    <property type="protein sequence ID" value="RFU32081.1"/>
    <property type="molecule type" value="Genomic_DNA"/>
</dbReference>
<dbReference type="SUPFAM" id="SSF50249">
    <property type="entry name" value="Nucleic acid-binding proteins"/>
    <property type="match status" value="1"/>
</dbReference>
<evidence type="ECO:0000259" key="5">
    <source>
        <dbReference type="PROSITE" id="PS50832"/>
    </source>
</evidence>
<reference evidence="6 7" key="1">
    <citation type="submission" date="2018-05" db="EMBL/GenBank/DDBJ databases">
        <title>Draft genome sequence of Scytalidium lignicola DSM 105466, a ubiquitous saprotrophic fungus.</title>
        <authorList>
            <person name="Buettner E."/>
            <person name="Gebauer A.M."/>
            <person name="Hofrichter M."/>
            <person name="Liers C."/>
            <person name="Kellner H."/>
        </authorList>
    </citation>
    <scope>NUCLEOTIDE SEQUENCE [LARGE SCALE GENOMIC DNA]</scope>
    <source>
        <strain evidence="6 7">DSM 105466</strain>
    </source>
</reference>
<name>A0A3E2HGA1_SCYLI</name>
<dbReference type="GO" id="GO:0005634">
    <property type="term" value="C:nucleus"/>
    <property type="evidence" value="ECO:0007669"/>
    <property type="project" value="TreeGrafter"/>
</dbReference>
<comment type="similarity">
    <text evidence="1">Belongs to the EIF1AD family.</text>
</comment>